<gene>
    <name evidence="1" type="ORF">SAMN04487995_1135</name>
</gene>
<evidence type="ECO:0000313" key="1">
    <source>
        <dbReference type="EMBL" id="SEI52472.1"/>
    </source>
</evidence>
<sequence>MKKLLFLSLILIAQSCKNHDPIPDYTSKLVGEFDIAYLIIDLDTKEAASSDLGVSKLAKINLQRKSNQYLTATVTIDDSTTKFTDTFELVVSESPDQTEVYGKPGFLASYKVGSIASNAIYYNNWNLYEDGSLIGFIQYGDDKSIKRFAVGTNID</sequence>
<protein>
    <submittedName>
        <fullName evidence="1">Uncharacterized protein</fullName>
    </submittedName>
</protein>
<evidence type="ECO:0000313" key="2">
    <source>
        <dbReference type="Proteomes" id="UP000199532"/>
    </source>
</evidence>
<proteinExistence type="predicted"/>
<keyword evidence="2" id="KW-1185">Reference proteome</keyword>
<dbReference type="Proteomes" id="UP000199532">
    <property type="component" value="Unassembled WGS sequence"/>
</dbReference>
<dbReference type="PROSITE" id="PS51257">
    <property type="entry name" value="PROKAR_LIPOPROTEIN"/>
    <property type="match status" value="1"/>
</dbReference>
<dbReference type="AlphaFoldDB" id="A0A1H6RMN3"/>
<reference evidence="1 2" key="1">
    <citation type="submission" date="2016-10" db="EMBL/GenBank/DDBJ databases">
        <authorList>
            <person name="de Groot N.N."/>
        </authorList>
    </citation>
    <scope>NUCLEOTIDE SEQUENCE [LARGE SCALE GENOMIC DNA]</scope>
    <source>
        <strain evidence="1 2">DSM 19938</strain>
    </source>
</reference>
<organism evidence="1 2">
    <name type="scientific">Dyadobacter koreensis</name>
    <dbReference type="NCBI Taxonomy" id="408657"/>
    <lineage>
        <taxon>Bacteria</taxon>
        <taxon>Pseudomonadati</taxon>
        <taxon>Bacteroidota</taxon>
        <taxon>Cytophagia</taxon>
        <taxon>Cytophagales</taxon>
        <taxon>Spirosomataceae</taxon>
        <taxon>Dyadobacter</taxon>
    </lineage>
</organism>
<accession>A0A1H6RMN3</accession>
<dbReference type="EMBL" id="FNXY01000002">
    <property type="protein sequence ID" value="SEI52472.1"/>
    <property type="molecule type" value="Genomic_DNA"/>
</dbReference>
<name>A0A1H6RMN3_9BACT</name>
<dbReference type="RefSeq" id="WP_090333172.1">
    <property type="nucleotide sequence ID" value="NZ_FNXY01000002.1"/>
</dbReference>